<dbReference type="AlphaFoldDB" id="A0AAN7B823"/>
<dbReference type="Proteomes" id="UP001301769">
    <property type="component" value="Unassembled WGS sequence"/>
</dbReference>
<evidence type="ECO:0000313" key="3">
    <source>
        <dbReference type="Proteomes" id="UP001301769"/>
    </source>
</evidence>
<dbReference type="InterPro" id="IPR012334">
    <property type="entry name" value="Pectin_lyas_fold"/>
</dbReference>
<dbReference type="InterPro" id="IPR024535">
    <property type="entry name" value="RHGA/B-epi-like_pectate_lyase"/>
</dbReference>
<dbReference type="GO" id="GO:0004650">
    <property type="term" value="F:polygalacturonase activity"/>
    <property type="evidence" value="ECO:0007669"/>
    <property type="project" value="InterPro"/>
</dbReference>
<dbReference type="Gene3D" id="2.160.20.10">
    <property type="entry name" value="Single-stranded right-handed beta-helix, Pectin lyase-like"/>
    <property type="match status" value="2"/>
</dbReference>
<accession>A0AAN7B823</accession>
<dbReference type="SUPFAM" id="SSF51126">
    <property type="entry name" value="Pectin lyase-like"/>
    <property type="match status" value="2"/>
</dbReference>
<dbReference type="InterPro" id="IPR039279">
    <property type="entry name" value="QRT3-like"/>
</dbReference>
<comment type="caution">
    <text evidence="2">The sequence shown here is derived from an EMBL/GenBank/DDBJ whole genome shotgun (WGS) entry which is preliminary data.</text>
</comment>
<dbReference type="PANTHER" id="PTHR33928">
    <property type="entry name" value="POLYGALACTURONASE QRT3"/>
    <property type="match status" value="1"/>
</dbReference>
<dbReference type="PANTHER" id="PTHR33928:SF2">
    <property type="entry name" value="PECTATE LYASE SUPERFAMILY PROTEIN DOMAIN-CONTAINING PROTEIN-RELATED"/>
    <property type="match status" value="1"/>
</dbReference>
<reference evidence="2" key="2">
    <citation type="submission" date="2023-05" db="EMBL/GenBank/DDBJ databases">
        <authorList>
            <consortium name="Lawrence Berkeley National Laboratory"/>
            <person name="Steindorff A."/>
            <person name="Hensen N."/>
            <person name="Bonometti L."/>
            <person name="Westerberg I."/>
            <person name="Brannstrom I.O."/>
            <person name="Guillou S."/>
            <person name="Cros-Aarteil S."/>
            <person name="Calhoun S."/>
            <person name="Haridas S."/>
            <person name="Kuo A."/>
            <person name="Mondo S."/>
            <person name="Pangilinan J."/>
            <person name="Riley R."/>
            <person name="Labutti K."/>
            <person name="Andreopoulos B."/>
            <person name="Lipzen A."/>
            <person name="Chen C."/>
            <person name="Yanf M."/>
            <person name="Daum C."/>
            <person name="Ng V."/>
            <person name="Clum A."/>
            <person name="Ohm R."/>
            <person name="Martin F."/>
            <person name="Silar P."/>
            <person name="Natvig D."/>
            <person name="Lalanne C."/>
            <person name="Gautier V."/>
            <person name="Ament-Velasquez S.L."/>
            <person name="Kruys A."/>
            <person name="Hutchinson M.I."/>
            <person name="Powell A.J."/>
            <person name="Barry K."/>
            <person name="Miller A.N."/>
            <person name="Grigoriev I.V."/>
            <person name="Debuchy R."/>
            <person name="Gladieux P."/>
            <person name="Thoren M.H."/>
            <person name="Johannesson H."/>
        </authorList>
    </citation>
    <scope>NUCLEOTIDE SEQUENCE</scope>
    <source>
        <strain evidence="2">PSN293</strain>
    </source>
</reference>
<dbReference type="FunFam" id="2.160.20.10:FF:000023">
    <property type="entry name" value="Exo-beta-1,3-glucanase Exg0"/>
    <property type="match status" value="1"/>
</dbReference>
<protein>
    <submittedName>
        <fullName evidence="2">Glycoside hydrolase</fullName>
    </submittedName>
</protein>
<proteinExistence type="predicted"/>
<evidence type="ECO:0000259" key="1">
    <source>
        <dbReference type="Pfam" id="PF12708"/>
    </source>
</evidence>
<reference evidence="2" key="1">
    <citation type="journal article" date="2023" name="Mol. Phylogenet. Evol.">
        <title>Genome-scale phylogeny and comparative genomics of the fungal order Sordariales.</title>
        <authorList>
            <person name="Hensen N."/>
            <person name="Bonometti L."/>
            <person name="Westerberg I."/>
            <person name="Brannstrom I.O."/>
            <person name="Guillou S."/>
            <person name="Cros-Aarteil S."/>
            <person name="Calhoun S."/>
            <person name="Haridas S."/>
            <person name="Kuo A."/>
            <person name="Mondo S."/>
            <person name="Pangilinan J."/>
            <person name="Riley R."/>
            <person name="LaButti K."/>
            <person name="Andreopoulos B."/>
            <person name="Lipzen A."/>
            <person name="Chen C."/>
            <person name="Yan M."/>
            <person name="Daum C."/>
            <person name="Ng V."/>
            <person name="Clum A."/>
            <person name="Steindorff A."/>
            <person name="Ohm R.A."/>
            <person name="Martin F."/>
            <person name="Silar P."/>
            <person name="Natvig D.O."/>
            <person name="Lalanne C."/>
            <person name="Gautier V."/>
            <person name="Ament-Velasquez S.L."/>
            <person name="Kruys A."/>
            <person name="Hutchinson M.I."/>
            <person name="Powell A.J."/>
            <person name="Barry K."/>
            <person name="Miller A.N."/>
            <person name="Grigoriev I.V."/>
            <person name="Debuchy R."/>
            <person name="Gladieux P."/>
            <person name="Hiltunen Thoren M."/>
            <person name="Johannesson H."/>
        </authorList>
    </citation>
    <scope>NUCLEOTIDE SEQUENCE</scope>
    <source>
        <strain evidence="2">PSN293</strain>
    </source>
</reference>
<keyword evidence="2" id="KW-0378">Hydrolase</keyword>
<sequence>MPSRPHHSTCFARKIWTDVEMPNINKFGQTARSLNQEPPDSHRVEDTTTLTFANEPFSGFSVKSSTDHRKGRQRFPLTCSDYYLYQVGGKGVAPFAPANYKTFRNVKDYGAKGDGKTDDTAAINRAISDNGRCGPGCTGSTKEPATIFFPSGTYIVSAPIIDYYYTILHGNPIPGCMATLKATPSFSARWLLDSNPYGANGLAWGATNVFWRQVNNLVIDLTAIPATREVAGIHWPSSQATSISNVVFKMAQGTNSKHEGIFMEEGSGGYLGDLVFHGGGNGMTVGNQQFTMRNLTFWNAQTAIKQLWSWGWTYQGVSINNCKVGFDFTAVDGTALAVGSVVIVDSQINNTPVGITFGNTAGTGPATPNNLIVENLALNNVPTAIRGTTGTVLAGSTGRTTVAAWGRGNEYTKNTGPVKFQKVLTPNNRPASLLRNGKYYALSKPTYEKVLKSGFVTARSAGAKGDGKADDTAAINNLLASAAAAKKVVHFDAGIYRVTNTIKIPPGSRITGESWPIIMSSGANFNNMNSPRPVVQIGSPGQAGSIEWSNMIVSTQGAQAGAILIQYNLNSGSANPSGMWDVHVRIGGFAGSNIQLAQCAKTPGTVATKDNIKPGCISGFLSMHITKQSSGLLMENCWLWVADHDMEMPANNQQITVYTGRGLLIESTAGNIWLYGTGVEHHQQYEYHLVGTKNIVMGQIQTETAYYQPNPDALIPFPFTSAYNDVTIDKGQSGWGLRIFKSSDVLVYGAGLYSFFKNNDNNCAQVGQGHSCQTRIFSVKDSSRVSVYNLNTVGTTKMIMYNGNDIASANKNENGFINTIALFRV</sequence>
<dbReference type="CDD" id="cd23668">
    <property type="entry name" value="GH55_beta13glucanase-like"/>
    <property type="match status" value="1"/>
</dbReference>
<evidence type="ECO:0000313" key="2">
    <source>
        <dbReference type="EMBL" id="KAK4211510.1"/>
    </source>
</evidence>
<organism evidence="2 3">
    <name type="scientific">Rhypophila decipiens</name>
    <dbReference type="NCBI Taxonomy" id="261697"/>
    <lineage>
        <taxon>Eukaryota</taxon>
        <taxon>Fungi</taxon>
        <taxon>Dikarya</taxon>
        <taxon>Ascomycota</taxon>
        <taxon>Pezizomycotina</taxon>
        <taxon>Sordariomycetes</taxon>
        <taxon>Sordariomycetidae</taxon>
        <taxon>Sordariales</taxon>
        <taxon>Naviculisporaceae</taxon>
        <taxon>Rhypophila</taxon>
    </lineage>
</organism>
<dbReference type="InterPro" id="IPR011050">
    <property type="entry name" value="Pectin_lyase_fold/virulence"/>
</dbReference>
<dbReference type="EMBL" id="MU858147">
    <property type="protein sequence ID" value="KAK4211510.1"/>
    <property type="molecule type" value="Genomic_DNA"/>
</dbReference>
<name>A0AAN7B823_9PEZI</name>
<feature type="domain" description="Rhamnogalacturonase A/B/Epimerase-like pectate lyase" evidence="1">
    <location>
        <begin position="455"/>
        <end position="529"/>
    </location>
</feature>
<keyword evidence="3" id="KW-1185">Reference proteome</keyword>
<dbReference type="Pfam" id="PF12708">
    <property type="entry name" value="Pect-lyase_RHGA_epim"/>
    <property type="match status" value="2"/>
</dbReference>
<feature type="domain" description="Rhamnogalacturonase A/B/Epimerase-like pectate lyase" evidence="1">
    <location>
        <begin position="103"/>
        <end position="327"/>
    </location>
</feature>
<gene>
    <name evidence="2" type="ORF">QBC37DRAFT_474373</name>
</gene>